<dbReference type="AlphaFoldDB" id="A0AAU9R5H0"/>
<evidence type="ECO:0000256" key="7">
    <source>
        <dbReference type="SAM" id="SignalP"/>
    </source>
</evidence>
<sequence length="398" mass="43963">MTKLLLALCLVLSALLTLGHCTASEGDVIMKDGHRVVVVEYDGDGKTNTRVLISPPGKGREGEGEEEEKRRDEREVFRNVKKKVIETASSLPVIGQVEEESEHRASRGEVICDAVGKCRHKMATLLRRGNGRTGSENTNDAKEKFARDVEETVGKEAQYAEEKVADKAYEAKKAVNERAIKKAHTAQNVWGNAQLTVRRLGTAVAAALTKIGNVVSLIGIAAAYGMCVWVTVVSKYLLGSVLGRQQFGVVERKVYAVYFKAISAGILVGLLGHVISRRRMVFTDAVEMWQAVNLLSSILMVEANASFVEPRVTKAMCERIKVEKEEGRGHGASESHSSEAAVRTGREKVKKKIDQQRLTKLNERLSRLNGYSSRLNLLTLMSLTWHFVYLGHRLSLTC</sequence>
<feature type="compositionally biased region" description="Basic and acidic residues" evidence="5">
    <location>
        <begin position="324"/>
        <end position="337"/>
    </location>
</feature>
<gene>
    <name evidence="9" type="ORF">TAV2_LOCUS3655</name>
</gene>
<dbReference type="PANTHER" id="PTHR47652">
    <property type="entry name" value="MITOCHONDRIAL IMPORT INNER MEMBRANE TRANSLOCASE SUBUNIT TIM44"/>
    <property type="match status" value="1"/>
</dbReference>
<proteinExistence type="predicted"/>
<dbReference type="EMBL" id="OU466857">
    <property type="protein sequence ID" value="CAH2033631.1"/>
    <property type="molecule type" value="Genomic_DNA"/>
</dbReference>
<feature type="domain" description="TMEM205-like" evidence="8">
    <location>
        <begin position="220"/>
        <end position="319"/>
    </location>
</feature>
<feature type="compositionally biased region" description="Basic and acidic residues" evidence="5">
    <location>
        <begin position="58"/>
        <end position="73"/>
    </location>
</feature>
<evidence type="ECO:0000256" key="1">
    <source>
        <dbReference type="ARBA" id="ARBA00004370"/>
    </source>
</evidence>
<keyword evidence="3 6" id="KW-1133">Transmembrane helix</keyword>
<evidence type="ECO:0000313" key="10">
    <source>
        <dbReference type="Proteomes" id="UP000836841"/>
    </source>
</evidence>
<feature type="chain" id="PRO_5043998271" description="TMEM205-like domain-containing protein" evidence="7">
    <location>
        <begin position="24"/>
        <end position="398"/>
    </location>
</feature>
<evidence type="ECO:0000256" key="5">
    <source>
        <dbReference type="SAM" id="MobiDB-lite"/>
    </source>
</evidence>
<comment type="subcellular location">
    <subcellularLocation>
        <location evidence="1">Membrane</location>
    </subcellularLocation>
</comment>
<evidence type="ECO:0000313" key="9">
    <source>
        <dbReference type="EMBL" id="CAH2033631.1"/>
    </source>
</evidence>
<evidence type="ECO:0000256" key="3">
    <source>
        <dbReference type="ARBA" id="ARBA00022989"/>
    </source>
</evidence>
<keyword evidence="10" id="KW-1185">Reference proteome</keyword>
<dbReference type="PANTHER" id="PTHR47652:SF6">
    <property type="entry name" value="LATE EMBRYOGENESIS ABUNDANT PROTEIN (LEA) FAMILY PROTEIN"/>
    <property type="match status" value="1"/>
</dbReference>
<name>A0AAU9R5H0_THLAR</name>
<evidence type="ECO:0000259" key="8">
    <source>
        <dbReference type="Pfam" id="PF13664"/>
    </source>
</evidence>
<evidence type="ECO:0000256" key="4">
    <source>
        <dbReference type="ARBA" id="ARBA00023136"/>
    </source>
</evidence>
<feature type="signal peptide" evidence="7">
    <location>
        <begin position="1"/>
        <end position="23"/>
    </location>
</feature>
<dbReference type="GO" id="GO:0016020">
    <property type="term" value="C:membrane"/>
    <property type="evidence" value="ECO:0007669"/>
    <property type="project" value="UniProtKB-SubCell"/>
</dbReference>
<dbReference type="InterPro" id="IPR025423">
    <property type="entry name" value="TMEM205-like"/>
</dbReference>
<reference evidence="9 10" key="1">
    <citation type="submission" date="2022-03" db="EMBL/GenBank/DDBJ databases">
        <authorList>
            <person name="Nunn A."/>
            <person name="Chopra R."/>
            <person name="Nunn A."/>
            <person name="Contreras Garrido A."/>
        </authorList>
    </citation>
    <scope>NUCLEOTIDE SEQUENCE [LARGE SCALE GENOMIC DNA]</scope>
</reference>
<protein>
    <recommendedName>
        <fullName evidence="8">TMEM205-like domain-containing protein</fullName>
    </recommendedName>
</protein>
<feature type="transmembrane region" description="Helical" evidence="6">
    <location>
        <begin position="214"/>
        <end position="233"/>
    </location>
</feature>
<feature type="transmembrane region" description="Helical" evidence="6">
    <location>
        <begin position="254"/>
        <end position="276"/>
    </location>
</feature>
<keyword evidence="7" id="KW-0732">Signal</keyword>
<dbReference type="Pfam" id="PF13664">
    <property type="entry name" value="DUF4149"/>
    <property type="match status" value="1"/>
</dbReference>
<feature type="region of interest" description="Disordered" evidence="5">
    <location>
        <begin position="52"/>
        <end position="73"/>
    </location>
</feature>
<keyword evidence="4 6" id="KW-0472">Membrane</keyword>
<accession>A0AAU9R5H0</accession>
<evidence type="ECO:0000256" key="2">
    <source>
        <dbReference type="ARBA" id="ARBA00022692"/>
    </source>
</evidence>
<organism evidence="9 10">
    <name type="scientific">Thlaspi arvense</name>
    <name type="common">Field penny-cress</name>
    <dbReference type="NCBI Taxonomy" id="13288"/>
    <lineage>
        <taxon>Eukaryota</taxon>
        <taxon>Viridiplantae</taxon>
        <taxon>Streptophyta</taxon>
        <taxon>Embryophyta</taxon>
        <taxon>Tracheophyta</taxon>
        <taxon>Spermatophyta</taxon>
        <taxon>Magnoliopsida</taxon>
        <taxon>eudicotyledons</taxon>
        <taxon>Gunneridae</taxon>
        <taxon>Pentapetalae</taxon>
        <taxon>rosids</taxon>
        <taxon>malvids</taxon>
        <taxon>Brassicales</taxon>
        <taxon>Brassicaceae</taxon>
        <taxon>Thlaspideae</taxon>
        <taxon>Thlaspi</taxon>
    </lineage>
</organism>
<keyword evidence="2 6" id="KW-0812">Transmembrane</keyword>
<dbReference type="Proteomes" id="UP000836841">
    <property type="component" value="Chromosome 1"/>
</dbReference>
<feature type="region of interest" description="Disordered" evidence="5">
    <location>
        <begin position="324"/>
        <end position="350"/>
    </location>
</feature>
<evidence type="ECO:0000256" key="6">
    <source>
        <dbReference type="SAM" id="Phobius"/>
    </source>
</evidence>